<comment type="caution">
    <text evidence="2">The sequence shown here is derived from an EMBL/GenBank/DDBJ whole genome shotgun (WGS) entry which is preliminary data.</text>
</comment>
<dbReference type="InterPro" id="IPR050834">
    <property type="entry name" value="Glycosyltransf_2"/>
</dbReference>
<dbReference type="Pfam" id="PF00535">
    <property type="entry name" value="Glycos_transf_2"/>
    <property type="match status" value="1"/>
</dbReference>
<accession>A0ABU2DQV1</accession>
<evidence type="ECO:0000313" key="2">
    <source>
        <dbReference type="EMBL" id="MDR8018750.1"/>
    </source>
</evidence>
<keyword evidence="2" id="KW-0328">Glycosyltransferase</keyword>
<dbReference type="InterPro" id="IPR029044">
    <property type="entry name" value="Nucleotide-diphossugar_trans"/>
</dbReference>
<dbReference type="GO" id="GO:0016757">
    <property type="term" value="F:glycosyltransferase activity"/>
    <property type="evidence" value="ECO:0007669"/>
    <property type="project" value="UniProtKB-KW"/>
</dbReference>
<evidence type="ECO:0000259" key="1">
    <source>
        <dbReference type="Pfam" id="PF00535"/>
    </source>
</evidence>
<name>A0ABU2DQV1_9MICC</name>
<protein>
    <submittedName>
        <fullName evidence="2">Glycosyltransferase family A protein</fullName>
        <ecNumber evidence="2">2.4.-.-</ecNumber>
    </submittedName>
</protein>
<evidence type="ECO:0000313" key="3">
    <source>
        <dbReference type="Proteomes" id="UP001251870"/>
    </source>
</evidence>
<proteinExistence type="predicted"/>
<sequence>MSDSVEPARATSTGTSNLPRAALIIPVYNTGAVLRETLDSAQAQTYPNLVIVVVDDGSTDPLTCQLLDELTDSVTSHRADGTDLVLLRQPNRGLSAARNTGFAAAQGQGAEFVMPLDSDDLIGERYVARAVEVMLTDPEIAVVYARAELFGAASGEWQLPEFDWSTFLVHNLIYCSALFRAADWIEAGGFDERMRVGREDHDFLLKVLGRGGRVHQLKTVEFFYRIRPDSMNATLAQSRSDLIDVHSRIFRNNLSTYEAHAEDLFRFIFDQHDQIRDLQHRYAALERMRTSHPRLVAWAKSLRGAARRVLRR</sequence>
<reference evidence="2 3" key="1">
    <citation type="submission" date="2023-09" db="EMBL/GenBank/DDBJ databases">
        <title>Description of three actinobacteria isolated from air of manufacturing shop in a pharmaceutical factory.</title>
        <authorList>
            <person name="Zhang D.-F."/>
        </authorList>
    </citation>
    <scope>NUCLEOTIDE SEQUENCE [LARGE SCALE GENOMIC DNA]</scope>
    <source>
        <strain evidence="2 3">LY-0111</strain>
    </source>
</reference>
<keyword evidence="3" id="KW-1185">Reference proteome</keyword>
<feature type="domain" description="Glycosyltransferase 2-like" evidence="1">
    <location>
        <begin position="23"/>
        <end position="161"/>
    </location>
</feature>
<dbReference type="PANTHER" id="PTHR43685:SF2">
    <property type="entry name" value="GLYCOSYLTRANSFERASE 2-LIKE DOMAIN-CONTAINING PROTEIN"/>
    <property type="match status" value="1"/>
</dbReference>
<keyword evidence="2" id="KW-0808">Transferase</keyword>
<gene>
    <name evidence="2" type="ORF">RIL96_04125</name>
</gene>
<dbReference type="Proteomes" id="UP001251870">
    <property type="component" value="Unassembled WGS sequence"/>
</dbReference>
<dbReference type="SUPFAM" id="SSF53448">
    <property type="entry name" value="Nucleotide-diphospho-sugar transferases"/>
    <property type="match status" value="1"/>
</dbReference>
<organism evidence="2 3">
    <name type="scientific">Nesterenkonia aerolata</name>
    <dbReference type="NCBI Taxonomy" id="3074079"/>
    <lineage>
        <taxon>Bacteria</taxon>
        <taxon>Bacillati</taxon>
        <taxon>Actinomycetota</taxon>
        <taxon>Actinomycetes</taxon>
        <taxon>Micrococcales</taxon>
        <taxon>Micrococcaceae</taxon>
        <taxon>Nesterenkonia</taxon>
    </lineage>
</organism>
<dbReference type="Gene3D" id="3.90.550.10">
    <property type="entry name" value="Spore Coat Polysaccharide Biosynthesis Protein SpsA, Chain A"/>
    <property type="match status" value="1"/>
</dbReference>
<dbReference type="RefSeq" id="WP_310547744.1">
    <property type="nucleotide sequence ID" value="NZ_JAVKGR010000003.1"/>
</dbReference>
<dbReference type="CDD" id="cd00761">
    <property type="entry name" value="Glyco_tranf_GTA_type"/>
    <property type="match status" value="1"/>
</dbReference>
<dbReference type="PANTHER" id="PTHR43685">
    <property type="entry name" value="GLYCOSYLTRANSFERASE"/>
    <property type="match status" value="1"/>
</dbReference>
<dbReference type="InterPro" id="IPR001173">
    <property type="entry name" value="Glyco_trans_2-like"/>
</dbReference>
<dbReference type="EMBL" id="JAVKGR010000003">
    <property type="protein sequence ID" value="MDR8018750.1"/>
    <property type="molecule type" value="Genomic_DNA"/>
</dbReference>
<dbReference type="EC" id="2.4.-.-" evidence="2"/>